<dbReference type="AlphaFoldDB" id="A0A8X6TYD3"/>
<sequence length="142" mass="15885">MASVMRCPRRKQTKNPDQTIISTNIVPLPNADRARPLHCPYINSKFLTRIQPKREDAKFRTKLQVNAHDPSPPHRGVTIYPVKSKVFANYRMQVVAVGVASGMRRSPKPGNRLSGRKRCSSPGPSPADRENKFIKKSNGGPE</sequence>
<reference evidence="2" key="1">
    <citation type="submission" date="2020-08" db="EMBL/GenBank/DDBJ databases">
        <title>Multicomponent nature underlies the extraordinary mechanical properties of spider dragline silk.</title>
        <authorList>
            <person name="Kono N."/>
            <person name="Nakamura H."/>
            <person name="Mori M."/>
            <person name="Yoshida Y."/>
            <person name="Ohtoshi R."/>
            <person name="Malay A.D."/>
            <person name="Moran D.A.P."/>
            <person name="Tomita M."/>
            <person name="Numata K."/>
            <person name="Arakawa K."/>
        </authorList>
    </citation>
    <scope>NUCLEOTIDE SEQUENCE</scope>
</reference>
<name>A0A8X6TYD3_NEPPI</name>
<evidence type="ECO:0000256" key="1">
    <source>
        <dbReference type="SAM" id="MobiDB-lite"/>
    </source>
</evidence>
<evidence type="ECO:0000313" key="3">
    <source>
        <dbReference type="Proteomes" id="UP000887013"/>
    </source>
</evidence>
<dbReference type="Proteomes" id="UP000887013">
    <property type="component" value="Unassembled WGS sequence"/>
</dbReference>
<proteinExistence type="predicted"/>
<protein>
    <submittedName>
        <fullName evidence="2">Uncharacterized protein</fullName>
    </submittedName>
</protein>
<feature type="region of interest" description="Disordered" evidence="1">
    <location>
        <begin position="101"/>
        <end position="142"/>
    </location>
</feature>
<evidence type="ECO:0000313" key="2">
    <source>
        <dbReference type="EMBL" id="GFT60202.1"/>
    </source>
</evidence>
<keyword evidence="3" id="KW-1185">Reference proteome</keyword>
<dbReference type="EMBL" id="BMAW01067532">
    <property type="protein sequence ID" value="GFT60202.1"/>
    <property type="molecule type" value="Genomic_DNA"/>
</dbReference>
<accession>A0A8X6TYD3</accession>
<gene>
    <name evidence="2" type="ORF">NPIL_551731</name>
</gene>
<comment type="caution">
    <text evidence="2">The sequence shown here is derived from an EMBL/GenBank/DDBJ whole genome shotgun (WGS) entry which is preliminary data.</text>
</comment>
<organism evidence="2 3">
    <name type="scientific">Nephila pilipes</name>
    <name type="common">Giant wood spider</name>
    <name type="synonym">Nephila maculata</name>
    <dbReference type="NCBI Taxonomy" id="299642"/>
    <lineage>
        <taxon>Eukaryota</taxon>
        <taxon>Metazoa</taxon>
        <taxon>Ecdysozoa</taxon>
        <taxon>Arthropoda</taxon>
        <taxon>Chelicerata</taxon>
        <taxon>Arachnida</taxon>
        <taxon>Araneae</taxon>
        <taxon>Araneomorphae</taxon>
        <taxon>Entelegynae</taxon>
        <taxon>Araneoidea</taxon>
        <taxon>Nephilidae</taxon>
        <taxon>Nephila</taxon>
    </lineage>
</organism>